<reference evidence="2" key="2">
    <citation type="submission" date="2025-08" db="UniProtKB">
        <authorList>
            <consortium name="Ensembl"/>
        </authorList>
    </citation>
    <scope>IDENTIFICATION</scope>
</reference>
<reference evidence="3" key="1">
    <citation type="submission" date="2011-08" db="EMBL/GenBank/DDBJ databases">
        <title>The draft genome of Latimeria chalumnae.</title>
        <authorList>
            <person name="Di Palma F."/>
            <person name="Alfoldi J."/>
            <person name="Johnson J."/>
            <person name="Berlin A."/>
            <person name="Gnerre S."/>
            <person name="Jaffe D."/>
            <person name="MacCallum I."/>
            <person name="Young S."/>
            <person name="Walker B.J."/>
            <person name="Lander E."/>
            <person name="Lindblad-Toh K."/>
        </authorList>
    </citation>
    <scope>NUCLEOTIDE SEQUENCE [LARGE SCALE GENOMIC DNA]</scope>
    <source>
        <strain evidence="3">Wild caught</strain>
    </source>
</reference>
<dbReference type="EMBL" id="AFYH01275748">
    <property type="status" value="NOT_ANNOTATED_CDS"/>
    <property type="molecule type" value="Genomic_DNA"/>
</dbReference>
<dbReference type="HOGENOM" id="CLU_2837856_0_0_1"/>
<dbReference type="eggNOG" id="KOG0862">
    <property type="taxonomic scope" value="Eukaryota"/>
</dbReference>
<evidence type="ECO:0000259" key="1">
    <source>
        <dbReference type="Pfam" id="PF25970"/>
    </source>
</evidence>
<evidence type="ECO:0000313" key="2">
    <source>
        <dbReference type="Ensembl" id="ENSLACP00000000010.1"/>
    </source>
</evidence>
<dbReference type="Proteomes" id="UP000008672">
    <property type="component" value="Unassembled WGS sequence"/>
</dbReference>
<dbReference type="Pfam" id="PF25970">
    <property type="entry name" value="SEC22a_C"/>
    <property type="match status" value="1"/>
</dbReference>
<dbReference type="STRING" id="7897.ENSLACP00000000010"/>
<name>H2ZRI9_LATCH</name>
<evidence type="ECO:0000313" key="3">
    <source>
        <dbReference type="Proteomes" id="UP000008672"/>
    </source>
</evidence>
<feature type="domain" description="Vesicle-trafficking protein SEC22a/c C-terminal" evidence="1">
    <location>
        <begin position="1"/>
        <end position="53"/>
    </location>
</feature>
<accession>H2ZRI9</accession>
<proteinExistence type="predicted"/>
<dbReference type="InterPro" id="IPR059071">
    <property type="entry name" value="SEC22a-c_C"/>
</dbReference>
<dbReference type="AlphaFoldDB" id="H2ZRI9"/>
<organism evidence="2 3">
    <name type="scientific">Latimeria chalumnae</name>
    <name type="common">Coelacanth</name>
    <dbReference type="NCBI Taxonomy" id="7897"/>
    <lineage>
        <taxon>Eukaryota</taxon>
        <taxon>Metazoa</taxon>
        <taxon>Chordata</taxon>
        <taxon>Craniata</taxon>
        <taxon>Vertebrata</taxon>
        <taxon>Euteleostomi</taxon>
        <taxon>Coelacanthiformes</taxon>
        <taxon>Coelacanthidae</taxon>
        <taxon>Latimeria</taxon>
    </lineage>
</organism>
<protein>
    <recommendedName>
        <fullName evidence="1">Vesicle-trafficking protein SEC22a/c C-terminal domain-containing protein</fullName>
    </recommendedName>
</protein>
<dbReference type="Bgee" id="ENSLACG00000000009">
    <property type="expression patterns" value="Expressed in muscle tissue and 2 other cell types or tissues"/>
</dbReference>
<dbReference type="InParanoid" id="H2ZRI9"/>
<keyword evidence="3" id="KW-1185">Reference proteome</keyword>
<reference evidence="2" key="3">
    <citation type="submission" date="2025-09" db="UniProtKB">
        <authorList>
            <consortium name="Ensembl"/>
        </authorList>
    </citation>
    <scope>IDENTIFICATION</scope>
</reference>
<dbReference type="Ensembl" id="ENSLACT00000000011.1">
    <property type="protein sequence ID" value="ENSLACP00000000010.1"/>
    <property type="gene ID" value="ENSLACG00000000009.1"/>
</dbReference>
<sequence length="66" mass="7553">CYLYVFYGSARKLKMFAALSLLCLRNIYLYGPQNSWQVLFHIGVASLSSYQILARKPMEKQTDSGV</sequence>